<feature type="domain" description="DUF2460" evidence="1">
    <location>
        <begin position="582"/>
        <end position="784"/>
    </location>
</feature>
<dbReference type="Pfam" id="PF23845">
    <property type="entry name" value="TIM-barrel_NCTSP"/>
    <property type="match status" value="1"/>
</dbReference>
<sequence length="787" mass="84488">MAFWLASKREGQASGWIQRFDPRFWTVNFPRPMMASVIATAPDALRVDASFLRHADLGGLIWESADSLDHPLLAYRTDRDYAHTSLSFRWRSGGIVALDAVNGPTLTIEGRDASGAARTWYVRLWNYAEGTPEDATVTLAFSELEGGYALPADADPVHPRDIDRLFISFVAPGHDGASDAPLDAEVEGWIEISEIRADGARAMLEIGDVMVPPHGLALATAFDDEGIQTPSRLLRSARQLGYRGSVLHYVGMSHYFRLEQDAGGFLAGSGSDPLNTPTRRWHEAFFAEAALMGFSPIASLSYELLDQHCPEDWKQRDLGGNPALTGWDPPSTLLSPASDAAMGYLQSVGSAFAAIMLDAGAPVRFQVGEPWWWTFADGRICLYDDAAVAAFGGAPEPIADLRAPLSAAQTTLLDAAGALLAQSTAALVSAVRAAAAPSPVEALALVFSPTILDPAMPEVHRANLPAGWAAPAFDRLQVEDYDWLTAGADAMRRRAHDAIDLKLGYARSDQDYLAGFVLAPADADQWRRIDAGIDTALGDAPHEVFVWALPQIARDGFTRLPSPIDAWQAAAHHGDETMQAFDDIAYPLALGRDATVIPEFSTSVAVTASGFERRNSLWSNARLRFDVGPGVRSEAELGELIAFFRARRGPARGFRLRDPSDFSSNAMTAAPTMLDQELGTGDGLAASFALIKRYGSGAEAQVRRITRPDADSLLVAIDGVAQLGNWTVGALGTVTFDDPVPEGAQVTAGFLFDVPVRFAEDQLEIAGSAFAAGDAPSVPVVEIREAA</sequence>
<dbReference type="InterPro" id="IPR011740">
    <property type="entry name" value="DUF2460"/>
</dbReference>
<name>A0A931HEM1_9SPHN</name>
<protein>
    <submittedName>
        <fullName evidence="4">DUF2460 domain-containing protein</fullName>
    </submittedName>
</protein>
<dbReference type="AlphaFoldDB" id="A0A931HEM1"/>
<dbReference type="Proteomes" id="UP000617634">
    <property type="component" value="Unassembled WGS sequence"/>
</dbReference>
<dbReference type="Pfam" id="PF23844">
    <property type="entry name" value="NCTSP_N"/>
    <property type="match status" value="1"/>
</dbReference>
<evidence type="ECO:0000259" key="1">
    <source>
        <dbReference type="Pfam" id="PF09343"/>
    </source>
</evidence>
<gene>
    <name evidence="4" type="ORF">I5E68_17430</name>
</gene>
<dbReference type="EMBL" id="JADZGI010000004">
    <property type="protein sequence ID" value="MBH0114732.1"/>
    <property type="molecule type" value="Genomic_DNA"/>
</dbReference>
<evidence type="ECO:0000313" key="5">
    <source>
        <dbReference type="Proteomes" id="UP000617634"/>
    </source>
</evidence>
<evidence type="ECO:0000259" key="2">
    <source>
        <dbReference type="Pfam" id="PF23844"/>
    </source>
</evidence>
<evidence type="ECO:0000313" key="4">
    <source>
        <dbReference type="EMBL" id="MBH0114732.1"/>
    </source>
</evidence>
<evidence type="ECO:0000259" key="3">
    <source>
        <dbReference type="Pfam" id="PF23845"/>
    </source>
</evidence>
<dbReference type="RefSeq" id="WP_197166481.1">
    <property type="nucleotide sequence ID" value="NZ_JADZGI010000004.1"/>
</dbReference>
<organism evidence="4 5">
    <name type="scientific">Novosphingobium aureum</name>
    <dbReference type="NCBI Taxonomy" id="2792964"/>
    <lineage>
        <taxon>Bacteria</taxon>
        <taxon>Pseudomonadati</taxon>
        <taxon>Pseudomonadota</taxon>
        <taxon>Alphaproteobacteria</taxon>
        <taxon>Sphingomonadales</taxon>
        <taxon>Sphingomonadaceae</taxon>
        <taxon>Novosphingobium</taxon>
    </lineage>
</organism>
<comment type="caution">
    <text evidence="4">The sequence shown here is derived from an EMBL/GenBank/DDBJ whole genome shotgun (WGS) entry which is preliminary data.</text>
</comment>
<dbReference type="InterPro" id="IPR057122">
    <property type="entry name" value="TIM-barrel_NCTSP"/>
</dbReference>
<feature type="domain" description="Non-contractile tail sheath N-terminal" evidence="2">
    <location>
        <begin position="17"/>
        <end position="207"/>
    </location>
</feature>
<proteinExistence type="predicted"/>
<keyword evidence="5" id="KW-1185">Reference proteome</keyword>
<dbReference type="NCBIfam" id="TIGR02217">
    <property type="entry name" value="chp_TIGR02217"/>
    <property type="match status" value="1"/>
</dbReference>
<accession>A0A931HEM1</accession>
<feature type="domain" description="Non-contractile tail sheath TIM barrel" evidence="3">
    <location>
        <begin position="212"/>
        <end position="557"/>
    </location>
</feature>
<reference evidence="4" key="1">
    <citation type="submission" date="2020-11" db="EMBL/GenBank/DDBJ databases">
        <title>Novosphingobium aureum sp. nov., a marine bacterium isolated from sediment of a salt flat.</title>
        <authorList>
            <person name="Yoo Y."/>
            <person name="Kim J.-J."/>
        </authorList>
    </citation>
    <scope>NUCLEOTIDE SEQUENCE</scope>
    <source>
        <strain evidence="4">YJ-S2-02</strain>
    </source>
</reference>
<dbReference type="Pfam" id="PF09343">
    <property type="entry name" value="DUF2460"/>
    <property type="match status" value="1"/>
</dbReference>
<dbReference type="InterPro" id="IPR057102">
    <property type="entry name" value="NCTSP_N"/>
</dbReference>